<feature type="transmembrane region" description="Helical" evidence="1">
    <location>
        <begin position="143"/>
        <end position="167"/>
    </location>
</feature>
<evidence type="ECO:0008006" key="4">
    <source>
        <dbReference type="Google" id="ProtNLM"/>
    </source>
</evidence>
<protein>
    <recommendedName>
        <fullName evidence="4">DUF624 domain-containing protein</fullName>
    </recommendedName>
</protein>
<evidence type="ECO:0000313" key="2">
    <source>
        <dbReference type="EMBL" id="PRO66041.1"/>
    </source>
</evidence>
<dbReference type="Pfam" id="PF04854">
    <property type="entry name" value="DUF624"/>
    <property type="match status" value="1"/>
</dbReference>
<keyword evidence="3" id="KW-1185">Reference proteome</keyword>
<name>A0A2P6MIE2_ALKUR</name>
<feature type="transmembrane region" description="Helical" evidence="1">
    <location>
        <begin position="105"/>
        <end position="131"/>
    </location>
</feature>
<dbReference type="Proteomes" id="UP000243650">
    <property type="component" value="Unassembled WGS sequence"/>
</dbReference>
<keyword evidence="1" id="KW-1133">Transmembrane helix</keyword>
<organism evidence="2 3">
    <name type="scientific">Alkalicoccus urumqiensis</name>
    <name type="common">Bacillus urumqiensis</name>
    <dbReference type="NCBI Taxonomy" id="1548213"/>
    <lineage>
        <taxon>Bacteria</taxon>
        <taxon>Bacillati</taxon>
        <taxon>Bacillota</taxon>
        <taxon>Bacilli</taxon>
        <taxon>Bacillales</taxon>
        <taxon>Bacillaceae</taxon>
        <taxon>Alkalicoccus</taxon>
    </lineage>
</organism>
<gene>
    <name evidence="2" type="ORF">C6I21_06990</name>
</gene>
<reference evidence="2 3" key="1">
    <citation type="submission" date="2018-03" db="EMBL/GenBank/DDBJ databases">
        <title>Bacillus urumqiensis sp. nov., a moderately haloalkaliphilic bacterium isolated from a salt lake.</title>
        <authorList>
            <person name="Zhao B."/>
            <person name="Liao Z."/>
        </authorList>
    </citation>
    <scope>NUCLEOTIDE SEQUENCE [LARGE SCALE GENOMIC DNA]</scope>
    <source>
        <strain evidence="2 3">BZ-SZ-XJ18</strain>
    </source>
</reference>
<dbReference type="RefSeq" id="WP_105958725.1">
    <property type="nucleotide sequence ID" value="NZ_PVNS01000005.1"/>
</dbReference>
<evidence type="ECO:0000256" key="1">
    <source>
        <dbReference type="SAM" id="Phobius"/>
    </source>
</evidence>
<dbReference type="InterPro" id="IPR006938">
    <property type="entry name" value="DUF624"/>
</dbReference>
<feature type="transmembrane region" description="Helical" evidence="1">
    <location>
        <begin position="173"/>
        <end position="195"/>
    </location>
</feature>
<dbReference type="EMBL" id="PVNS01000005">
    <property type="protein sequence ID" value="PRO66041.1"/>
    <property type="molecule type" value="Genomic_DNA"/>
</dbReference>
<feature type="transmembrane region" description="Helical" evidence="1">
    <location>
        <begin position="81"/>
        <end position="99"/>
    </location>
</feature>
<keyword evidence="1" id="KW-0812">Transmembrane</keyword>
<sequence length="222" mass="25079">MQVRWMNNHIYTVCDWLVKLAYLQFLWVLFTLAGGIVFGLFPSTAAVFHQLGRMIAGGTGRGMLPQFAGVWKTSFKRMIPFALLFWSALGVFSFNLLLLTQMQGMVLVFMMSGMALTFLIGAQVFLFFFPVFARYPDALWQDLLRLALFLPFTRIRIIAAVFFGSALLAGMFYMAPVLITFWGVTAFFALTAWAASWKLPRFHADYEEADTAAPLPHALNAQ</sequence>
<keyword evidence="1" id="KW-0472">Membrane</keyword>
<dbReference type="AlphaFoldDB" id="A0A2P6MIE2"/>
<evidence type="ECO:0000313" key="3">
    <source>
        <dbReference type="Proteomes" id="UP000243650"/>
    </source>
</evidence>
<proteinExistence type="predicted"/>
<comment type="caution">
    <text evidence="2">The sequence shown here is derived from an EMBL/GenBank/DDBJ whole genome shotgun (WGS) entry which is preliminary data.</text>
</comment>
<dbReference type="OrthoDB" id="2182676at2"/>
<accession>A0A2P6MIE2</accession>
<feature type="transmembrane region" description="Helical" evidence="1">
    <location>
        <begin position="25"/>
        <end position="48"/>
    </location>
</feature>